<dbReference type="EMBL" id="GBYX01475175">
    <property type="protein sequence ID" value="JAO06500.1"/>
    <property type="molecule type" value="Transcribed_RNA"/>
</dbReference>
<protein>
    <submittedName>
        <fullName evidence="1">PPUP7734</fullName>
    </submittedName>
</protein>
<evidence type="ECO:0000313" key="1">
    <source>
        <dbReference type="EMBL" id="JAO06500.1"/>
    </source>
</evidence>
<reference evidence="1" key="1">
    <citation type="submission" date="2014-12" db="EMBL/GenBank/DDBJ databases">
        <title>Parallel Evolution in Life History Adaptation Evident in the Tissue-Specific Poeciliopsis prolifica transcriptome.</title>
        <authorList>
            <person name="Jue N.K."/>
            <person name="Foley R.J."/>
            <person name="Obergfell C."/>
            <person name="Reznick D.N."/>
            <person name="O'Neill R.J."/>
            <person name="O'Neill M.J."/>
        </authorList>
    </citation>
    <scope>NUCLEOTIDE SEQUENCE</scope>
</reference>
<organism evidence="1">
    <name type="scientific">Poeciliopsis prolifica</name>
    <name type="common">blackstripe livebearer</name>
    <dbReference type="NCBI Taxonomy" id="188132"/>
    <lineage>
        <taxon>Eukaryota</taxon>
        <taxon>Metazoa</taxon>
        <taxon>Chordata</taxon>
        <taxon>Craniata</taxon>
        <taxon>Vertebrata</taxon>
        <taxon>Euteleostomi</taxon>
        <taxon>Actinopterygii</taxon>
        <taxon>Neopterygii</taxon>
        <taxon>Teleostei</taxon>
        <taxon>Neoteleostei</taxon>
        <taxon>Acanthomorphata</taxon>
        <taxon>Ovalentaria</taxon>
        <taxon>Atherinomorphae</taxon>
        <taxon>Cyprinodontiformes</taxon>
        <taxon>Poeciliidae</taxon>
        <taxon>Poeciliinae</taxon>
        <taxon>Poeciliopsis</taxon>
    </lineage>
</organism>
<proteinExistence type="predicted"/>
<gene>
    <name evidence="1" type="primary">PPUP7734</name>
</gene>
<sequence length="103" mass="11103">MKSAVMMIDTSLGCDPGMFHQRKAQDALQGTTFLSWTPWESPGGGGPSDWGEENLGLFAMPAANKWKTICKPEIGNPKACRLCVLTGRRAGGIGEVYILTTDK</sequence>
<accession>A0A0S7EMI0</accession>
<name>A0A0S7EMI0_9TELE</name>
<dbReference type="AlphaFoldDB" id="A0A0S7EMI0"/>